<evidence type="ECO:0000313" key="3">
    <source>
        <dbReference type="EMBL" id="ABC35069.1"/>
    </source>
</evidence>
<gene>
    <name evidence="3" type="ordered locus">BTH_II2331</name>
</gene>
<dbReference type="Gene3D" id="3.90.1300.10">
    <property type="entry name" value="Amidase signature (AS) domain"/>
    <property type="match status" value="1"/>
</dbReference>
<feature type="domain" description="Amidase" evidence="2">
    <location>
        <begin position="65"/>
        <end position="511"/>
    </location>
</feature>
<dbReference type="EMBL" id="CP000085">
    <property type="protein sequence ID" value="ABC35069.1"/>
    <property type="molecule type" value="Genomic_DNA"/>
</dbReference>
<evidence type="ECO:0000256" key="1">
    <source>
        <dbReference type="SAM" id="SignalP"/>
    </source>
</evidence>
<name>Q2T2T1_BURTA</name>
<accession>Q2T2T1</accession>
<dbReference type="PANTHER" id="PTHR42678">
    <property type="entry name" value="AMIDASE"/>
    <property type="match status" value="1"/>
</dbReference>
<proteinExistence type="predicted"/>
<protein>
    <submittedName>
        <fullName evidence="3">Amidase family protein</fullName>
    </submittedName>
</protein>
<dbReference type="InterPro" id="IPR023631">
    <property type="entry name" value="Amidase_dom"/>
</dbReference>
<dbReference type="HOGENOM" id="CLU_009600_14_1_4"/>
<feature type="chain" id="PRO_5004216183" evidence="1">
    <location>
        <begin position="47"/>
        <end position="540"/>
    </location>
</feature>
<dbReference type="InterPro" id="IPR036928">
    <property type="entry name" value="AS_sf"/>
</dbReference>
<reference evidence="3 4" key="1">
    <citation type="journal article" date="2005" name="BMC Genomics">
        <title>Bacterial genome adaptation to niches: divergence of the potential virulence genes in three Burkholderia species of different survival strategies.</title>
        <authorList>
            <person name="Kim H.S."/>
            <person name="Schell M.A."/>
            <person name="Yu Y."/>
            <person name="Ulrich R.L."/>
            <person name="Sarria S.H."/>
            <person name="Nierman W.C."/>
            <person name="DeShazer D."/>
        </authorList>
    </citation>
    <scope>NUCLEOTIDE SEQUENCE [LARGE SCALE GENOMIC DNA]</scope>
    <source>
        <strain evidence="4">ATCC 700388 / DSM 13276 / CCUG 48851 / CIP 106301 / E264</strain>
    </source>
</reference>
<dbReference type="SUPFAM" id="SSF75304">
    <property type="entry name" value="Amidase signature (AS) enzymes"/>
    <property type="match status" value="1"/>
</dbReference>
<evidence type="ECO:0000313" key="4">
    <source>
        <dbReference type="Proteomes" id="UP000001930"/>
    </source>
</evidence>
<feature type="signal peptide" evidence="1">
    <location>
        <begin position="1"/>
        <end position="46"/>
    </location>
</feature>
<dbReference type="KEGG" id="bte:BTH_II2331"/>
<keyword evidence="4" id="KW-1185">Reference proteome</keyword>
<evidence type="ECO:0000259" key="2">
    <source>
        <dbReference type="Pfam" id="PF01425"/>
    </source>
</evidence>
<dbReference type="AlphaFoldDB" id="Q2T2T1"/>
<dbReference type="PANTHER" id="PTHR42678:SF34">
    <property type="entry name" value="OS04G0183300 PROTEIN"/>
    <property type="match status" value="1"/>
</dbReference>
<dbReference type="Pfam" id="PF01425">
    <property type="entry name" value="Amidase"/>
    <property type="match status" value="1"/>
</dbReference>
<sequence>MRVAGFRPRGRFTTTGRTRMKRRRFLHTLGALSSTQAMLASAPASAGPTAHDGRGGASARASQAVREALDRIARIDRDGPRLNAIIELNPDAEVIAQALDAEQAAGAARGPLHGVTVALKDNIATGDRMSTTAGSLALDGVRATRDAHLVAQLRRAGAVIVAKTNLSEWANFRSTRSTSGWSARGGLSRNPYALDRTTSGSSSGSAVAVAAGLVAMAVGTETDGSIVSPAALNGCVGLKPTVGRVSRDGIVPLSHTQDTAGPIARTVLDAARLLGALAGGDANDPAAASAPAPADYVAALDANALRGARIGIARAYFTGHDEVDAQIERAIAQMQRLGAIVIDPVDLPKPDYEGDEKTVLLHEFKHGLPQWLRAFAPHARVRTLADVIAFNDAQRVREMPYFGQELLLRAQEAGGLDAAAYREALARCGRRARDEGLAHVLREQRLDALVAPTEGTAWLIDLINGDCGGEGFSTPAAVAGFPHLTVPAGLVRGLPVGVSFVGAPWSEARLLALGYAFEQATQWRREPRFVERSNVPAADG</sequence>
<dbReference type="NCBIfam" id="NF006006">
    <property type="entry name" value="PRK08137.1"/>
    <property type="match status" value="1"/>
</dbReference>
<dbReference type="InterPro" id="IPR006311">
    <property type="entry name" value="TAT_signal"/>
</dbReference>
<dbReference type="Proteomes" id="UP000001930">
    <property type="component" value="Chromosome II"/>
</dbReference>
<dbReference type="PROSITE" id="PS51318">
    <property type="entry name" value="TAT"/>
    <property type="match status" value="1"/>
</dbReference>
<organism evidence="3 4">
    <name type="scientific">Burkholderia thailandensis (strain ATCC 700388 / DSM 13276 / CCUG 48851 / CIP 106301 / E264)</name>
    <dbReference type="NCBI Taxonomy" id="271848"/>
    <lineage>
        <taxon>Bacteria</taxon>
        <taxon>Pseudomonadati</taxon>
        <taxon>Pseudomonadota</taxon>
        <taxon>Betaproteobacteria</taxon>
        <taxon>Burkholderiales</taxon>
        <taxon>Burkholderiaceae</taxon>
        <taxon>Burkholderia</taxon>
        <taxon>pseudomallei group</taxon>
    </lineage>
</organism>
<keyword evidence="1" id="KW-0732">Signal</keyword>